<feature type="repeat" description="WD" evidence="3">
    <location>
        <begin position="1112"/>
        <end position="1153"/>
    </location>
</feature>
<evidence type="ECO:0000313" key="7">
    <source>
        <dbReference type="Proteomes" id="UP000707356"/>
    </source>
</evidence>
<evidence type="ECO:0000256" key="1">
    <source>
        <dbReference type="ARBA" id="ARBA00022574"/>
    </source>
</evidence>
<dbReference type="GO" id="GO:0043531">
    <property type="term" value="F:ADP binding"/>
    <property type="evidence" value="ECO:0007669"/>
    <property type="project" value="InterPro"/>
</dbReference>
<feature type="repeat" description="WD" evidence="3">
    <location>
        <begin position="944"/>
        <end position="975"/>
    </location>
</feature>
<dbReference type="InterPro" id="IPR002182">
    <property type="entry name" value="NB-ARC"/>
</dbReference>
<feature type="repeat" description="WD" evidence="3">
    <location>
        <begin position="652"/>
        <end position="693"/>
    </location>
</feature>
<feature type="repeat" description="WD" evidence="3">
    <location>
        <begin position="1070"/>
        <end position="1111"/>
    </location>
</feature>
<proteinExistence type="predicted"/>
<dbReference type="CDD" id="cd00200">
    <property type="entry name" value="WD40"/>
    <property type="match status" value="2"/>
</dbReference>
<feature type="repeat" description="WD" evidence="3">
    <location>
        <begin position="611"/>
        <end position="651"/>
    </location>
</feature>
<keyword evidence="1 3" id="KW-0853">WD repeat</keyword>
<sequence length="1198" mass="131082">MTSEEALALVEATICHSRRTARGLNSLQRTVFRYAWEDCSYGEMARQSGYELSYVKQAGSQLWQLLSQTLEEKVTKHNVQLVLQRNLQPVPVIAPVTASVTDWGDAVDVSCFYGRECELEQLMYWTVTDRCRLVGIFGMGGIGKTALSIRLAQQLSQQQSFSRILWRSLRNAPPLSDLIADLLQVISPSQVMPLPKTLDQQISRLLSYLRQYRCLIVLDNGETVMPPAGQPDTDQPSDYELFWQQLGQTEHQSAILLTSREKPKSIAAHEGKALPVRSLRLTGLPANLGQALFDLKGDFSGTASEWQQLVAHYAGNPLALKMVAAVIQELFDGQLGSFLDCLQAGTAIFGDIQDLLSQQINRLSVLEQQTLDWLAIARKPIILSQLRANFTPVLSLGELLAALSALERRSLIEKLPPSPDQHQPSFTLQPVVMEYVTQRLIERVCENLLTRKLTPASPLASHALIQAQAKDYIRETQTRLILQPVIDRLLTLGSRADWAQAVRQWLDELRQAPSQTGYAGGNLINLLVQMQIDLSGWDFSQLPVWSAYLKGVNLHQASFAGADLAHSAFSETFSQVLAVAFSPDGKLLATGDVNHEIQLWQVSDGKPLLTYALHEGWIWSVAFSPDGRLLAGSANRAVHLWDVQSGALVQSFGGYSDRVFSVAFSPDGHLLATGSEDRLVRIWDLRTGKRLHQLSGHTDEVRSVAFAGNHPLLKLASASYDGTVRLWDAASGTCLQVLSGDSGWLWSVAFSPDGQTLASGGASGQLKLWQVKTGRVLRTLNAQQQIRTVAFSPDGRTVASGSEDGKVRLWNYRTGAALKVLSGHTSWISAIAFSVDQLLASGSEDRSVRLWQGNLCLRQLRGYSNGVWSVAFNQPGNLLASGSQDRSVRLWSADTGKLLGSLAGHTSWIWSVAFSPTQLTLASSSEDRTIRIWEIASQRQLQVLTGHQDAVLSLLYSPDGSLWSGSLDGTLKHWSPEGSCLQTLSGHGGGIWSVALSLDGRLLVSGSQDQTLKLWDAASGNLLATLSGHQSWIRAVAISPDCQTLCSGSAEGLLKIWRLDRGQYRCQQTYAAHSGPVLSIAVHQNGQQIATSSTDRSIKLWDLPTGACTEIPQAHQRWVKSLTYSPDGLMLASCSQDESIKLWGLPTSASPTLLPTLAQTLRIPRPYEGLKITQATGLTAAQQSALKQLGAVEDPNQA</sequence>
<dbReference type="PROSITE" id="PS00678">
    <property type="entry name" value="WD_REPEATS_1"/>
    <property type="match status" value="6"/>
</dbReference>
<dbReference type="Proteomes" id="UP000707356">
    <property type="component" value="Unassembled WGS sequence"/>
</dbReference>
<feature type="repeat" description="WD" evidence="3">
    <location>
        <begin position="569"/>
        <end position="610"/>
    </location>
</feature>
<dbReference type="Gene3D" id="3.40.50.300">
    <property type="entry name" value="P-loop containing nucleotide triphosphate hydrolases"/>
    <property type="match status" value="1"/>
</dbReference>
<dbReference type="InterPro" id="IPR050349">
    <property type="entry name" value="WD_LIS1/nudF_dynein_reg"/>
</dbReference>
<dbReference type="InterPro" id="IPR058651">
    <property type="entry name" value="HTH_VMAP-M9"/>
</dbReference>
<protein>
    <submittedName>
        <fullName evidence="6">WD40 repeat domain-containing protein</fullName>
    </submittedName>
</protein>
<evidence type="ECO:0000256" key="2">
    <source>
        <dbReference type="ARBA" id="ARBA00022737"/>
    </source>
</evidence>
<gene>
    <name evidence="6" type="ORF">KME07_03690</name>
</gene>
<dbReference type="EMBL" id="JAHHHV010000015">
    <property type="protein sequence ID" value="MBW4464529.1"/>
    <property type="molecule type" value="Genomic_DNA"/>
</dbReference>
<feature type="repeat" description="WD" evidence="3">
    <location>
        <begin position="902"/>
        <end position="943"/>
    </location>
</feature>
<dbReference type="PROSITE" id="PS50294">
    <property type="entry name" value="WD_REPEATS_REGION"/>
    <property type="match status" value="14"/>
</dbReference>
<evidence type="ECO:0000313" key="6">
    <source>
        <dbReference type="EMBL" id="MBW4464529.1"/>
    </source>
</evidence>
<feature type="domain" description="vWA-MoxR associated protein N-terminal HTH" evidence="5">
    <location>
        <begin position="1"/>
        <end position="85"/>
    </location>
</feature>
<dbReference type="Gene3D" id="2.130.10.10">
    <property type="entry name" value="YVTN repeat-like/Quinoprotein amine dehydrogenase"/>
    <property type="match status" value="5"/>
</dbReference>
<dbReference type="InterPro" id="IPR020472">
    <property type="entry name" value="WD40_PAC1"/>
</dbReference>
<dbReference type="InterPro" id="IPR015943">
    <property type="entry name" value="WD40/YVTN_repeat-like_dom_sf"/>
</dbReference>
<organism evidence="6 7">
    <name type="scientific">Pegethrix bostrychoides GSE-TBD4-15B</name>
    <dbReference type="NCBI Taxonomy" id="2839662"/>
    <lineage>
        <taxon>Bacteria</taxon>
        <taxon>Bacillati</taxon>
        <taxon>Cyanobacteriota</taxon>
        <taxon>Cyanophyceae</taxon>
        <taxon>Oculatellales</taxon>
        <taxon>Oculatellaceae</taxon>
        <taxon>Pegethrix</taxon>
    </lineage>
</organism>
<dbReference type="Pfam" id="PF00931">
    <property type="entry name" value="NB-ARC"/>
    <property type="match status" value="1"/>
</dbReference>
<dbReference type="InterPro" id="IPR027417">
    <property type="entry name" value="P-loop_NTPase"/>
</dbReference>
<accession>A0A951P9C8</accession>
<evidence type="ECO:0000259" key="4">
    <source>
        <dbReference type="Pfam" id="PF00931"/>
    </source>
</evidence>
<name>A0A951P9C8_9CYAN</name>
<feature type="domain" description="NB-ARC" evidence="4">
    <location>
        <begin position="119"/>
        <end position="261"/>
    </location>
</feature>
<feature type="repeat" description="WD" evidence="3">
    <location>
        <begin position="779"/>
        <end position="820"/>
    </location>
</feature>
<evidence type="ECO:0000259" key="5">
    <source>
        <dbReference type="Pfam" id="PF26355"/>
    </source>
</evidence>
<dbReference type="SMART" id="SM00320">
    <property type="entry name" value="WD40"/>
    <property type="match status" value="14"/>
</dbReference>
<reference evidence="6" key="2">
    <citation type="journal article" date="2022" name="Microbiol. Resour. Announc.">
        <title>Metagenome Sequencing to Explore Phylogenomics of Terrestrial Cyanobacteria.</title>
        <authorList>
            <person name="Ward R.D."/>
            <person name="Stajich J.E."/>
            <person name="Johansen J.R."/>
            <person name="Huntemann M."/>
            <person name="Clum A."/>
            <person name="Foster B."/>
            <person name="Foster B."/>
            <person name="Roux S."/>
            <person name="Palaniappan K."/>
            <person name="Varghese N."/>
            <person name="Mukherjee S."/>
            <person name="Reddy T.B.K."/>
            <person name="Daum C."/>
            <person name="Copeland A."/>
            <person name="Chen I.A."/>
            <person name="Ivanova N.N."/>
            <person name="Kyrpides N.C."/>
            <person name="Shapiro N."/>
            <person name="Eloe-Fadrosh E.A."/>
            <person name="Pietrasiak N."/>
        </authorList>
    </citation>
    <scope>NUCLEOTIDE SEQUENCE</scope>
    <source>
        <strain evidence="6">GSE-TBD4-15B</strain>
    </source>
</reference>
<feature type="repeat" description="WD" evidence="3">
    <location>
        <begin position="1026"/>
        <end position="1067"/>
    </location>
</feature>
<dbReference type="SUPFAM" id="SSF50978">
    <property type="entry name" value="WD40 repeat-like"/>
    <property type="match status" value="2"/>
</dbReference>
<comment type="caution">
    <text evidence="6">The sequence shown here is derived from an EMBL/GenBank/DDBJ whole genome shotgun (WGS) entry which is preliminary data.</text>
</comment>
<dbReference type="InterPro" id="IPR036322">
    <property type="entry name" value="WD40_repeat_dom_sf"/>
</dbReference>
<dbReference type="InterPro" id="IPR019775">
    <property type="entry name" value="WD40_repeat_CS"/>
</dbReference>
<keyword evidence="2" id="KW-0677">Repeat</keyword>
<dbReference type="Pfam" id="PF26355">
    <property type="entry name" value="HTH_VMAP-M9"/>
    <property type="match status" value="1"/>
</dbReference>
<feature type="repeat" description="WD" evidence="3">
    <location>
        <begin position="821"/>
        <end position="852"/>
    </location>
</feature>
<dbReference type="Pfam" id="PF00400">
    <property type="entry name" value="WD40"/>
    <property type="match status" value="14"/>
</dbReference>
<dbReference type="InterPro" id="IPR001680">
    <property type="entry name" value="WD40_rpt"/>
</dbReference>
<feature type="repeat" description="WD" evidence="3">
    <location>
        <begin position="860"/>
        <end position="901"/>
    </location>
</feature>
<feature type="repeat" description="WD" evidence="3">
    <location>
        <begin position="738"/>
        <end position="779"/>
    </location>
</feature>
<dbReference type="SUPFAM" id="SSF52540">
    <property type="entry name" value="P-loop containing nucleoside triphosphate hydrolases"/>
    <property type="match status" value="1"/>
</dbReference>
<evidence type="ECO:0000256" key="3">
    <source>
        <dbReference type="PROSITE-ProRule" id="PRU00221"/>
    </source>
</evidence>
<dbReference type="PROSITE" id="PS50082">
    <property type="entry name" value="WD_REPEATS_2"/>
    <property type="match status" value="14"/>
</dbReference>
<dbReference type="PANTHER" id="PTHR44129">
    <property type="entry name" value="WD REPEAT-CONTAINING PROTEIN POP1"/>
    <property type="match status" value="1"/>
</dbReference>
<dbReference type="AlphaFoldDB" id="A0A951P9C8"/>
<feature type="repeat" description="WD" evidence="3">
    <location>
        <begin position="984"/>
        <end position="1025"/>
    </location>
</feature>
<feature type="repeat" description="WD" evidence="3">
    <location>
        <begin position="694"/>
        <end position="737"/>
    </location>
</feature>
<dbReference type="PRINTS" id="PR00364">
    <property type="entry name" value="DISEASERSIST"/>
</dbReference>
<dbReference type="PRINTS" id="PR00320">
    <property type="entry name" value="GPROTEINBRPT"/>
</dbReference>
<reference evidence="6" key="1">
    <citation type="submission" date="2021-05" db="EMBL/GenBank/DDBJ databases">
        <authorList>
            <person name="Pietrasiak N."/>
            <person name="Ward R."/>
            <person name="Stajich J.E."/>
            <person name="Kurbessoian T."/>
        </authorList>
    </citation>
    <scope>NUCLEOTIDE SEQUENCE</scope>
    <source>
        <strain evidence="6">GSE-TBD4-15B</strain>
    </source>
</reference>